<evidence type="ECO:0000313" key="4">
    <source>
        <dbReference type="Proteomes" id="UP000274315"/>
    </source>
</evidence>
<organism evidence="3 4">
    <name type="scientific">Pseudomonas syringae pv. aptata</name>
    <dbReference type="NCBI Taxonomy" id="83167"/>
    <lineage>
        <taxon>Bacteria</taxon>
        <taxon>Pseudomonadati</taxon>
        <taxon>Pseudomonadota</taxon>
        <taxon>Gammaproteobacteria</taxon>
        <taxon>Pseudomonadales</taxon>
        <taxon>Pseudomonadaceae</taxon>
        <taxon>Pseudomonas</taxon>
        <taxon>Pseudomonas syringae</taxon>
    </lineage>
</organism>
<sequence length="52" mass="5978">MLYTRKPWAQQQAKHFDPNDHASRSGMLKHCGGTGKSTARRSMTIVLRQYMV</sequence>
<gene>
    <name evidence="3" type="ORF">ALP24_100677</name>
    <name evidence="2" type="ORF">ALQ37_100658</name>
</gene>
<accession>A0A0N8TA85</accession>
<dbReference type="Proteomes" id="UP000274315">
    <property type="component" value="Unassembled WGS sequence"/>
</dbReference>
<evidence type="ECO:0000313" key="3">
    <source>
        <dbReference type="EMBL" id="RMU67567.1"/>
    </source>
</evidence>
<dbReference type="EMBL" id="RBUF01000752">
    <property type="protein sequence ID" value="RMU67567.1"/>
    <property type="molecule type" value="Genomic_DNA"/>
</dbReference>
<dbReference type="EMBL" id="RBPX01000299">
    <property type="protein sequence ID" value="RMO60651.1"/>
    <property type="molecule type" value="Genomic_DNA"/>
</dbReference>
<evidence type="ECO:0000313" key="5">
    <source>
        <dbReference type="Proteomes" id="UP000274541"/>
    </source>
</evidence>
<comment type="caution">
    <text evidence="3">The sequence shown here is derived from an EMBL/GenBank/DDBJ whole genome shotgun (WGS) entry which is preliminary data.</text>
</comment>
<proteinExistence type="predicted"/>
<evidence type="ECO:0000256" key="1">
    <source>
        <dbReference type="SAM" id="MobiDB-lite"/>
    </source>
</evidence>
<protein>
    <submittedName>
        <fullName evidence="3">Uncharacterized protein</fullName>
    </submittedName>
</protein>
<evidence type="ECO:0000313" key="2">
    <source>
        <dbReference type="EMBL" id="RMO60651.1"/>
    </source>
</evidence>
<feature type="compositionally biased region" description="Basic and acidic residues" evidence="1">
    <location>
        <begin position="14"/>
        <end position="23"/>
    </location>
</feature>
<feature type="region of interest" description="Disordered" evidence="1">
    <location>
        <begin position="1"/>
        <end position="39"/>
    </location>
</feature>
<dbReference type="Proteomes" id="UP000274541">
    <property type="component" value="Unassembled WGS sequence"/>
</dbReference>
<name>A0A0N8TA85_PSEAP</name>
<dbReference type="AlphaFoldDB" id="A0A0N8TA85"/>
<reference evidence="4 5" key="1">
    <citation type="submission" date="2018-08" db="EMBL/GenBank/DDBJ databases">
        <title>Recombination of ecologically and evolutionarily significant loci maintains genetic cohesion in the Pseudomonas syringae species complex.</title>
        <authorList>
            <person name="Dillon M."/>
            <person name="Thakur S."/>
            <person name="Almeida R.N.D."/>
            <person name="Weir B.S."/>
            <person name="Guttman D.S."/>
        </authorList>
    </citation>
    <scope>NUCLEOTIDE SEQUENCE [LARGE SCALE GENOMIC DNA]</scope>
    <source>
        <strain evidence="3 4">ICMP 11935</strain>
        <strain evidence="2 5">ICMP 4388</strain>
    </source>
</reference>